<protein>
    <submittedName>
        <fullName evidence="14">Potassium transporter</fullName>
    </submittedName>
</protein>
<evidence type="ECO:0000256" key="8">
    <source>
        <dbReference type="ARBA" id="ARBA00022989"/>
    </source>
</evidence>
<feature type="transmembrane region" description="Helical" evidence="12">
    <location>
        <begin position="197"/>
        <end position="218"/>
    </location>
</feature>
<sequence>MEGNLLLVIFVLLAATVALVPLAKWSGTGTILGYLAAGILIGPYGLKLVSDTHLISNVAEFGVVMMLFLIGLEVQPSELWRLRNKVVGMGIPQVALSAALLAAVFRLTGVHWAIALTIGLALSLSSTAIAMQSIAQREITKTDTGRASLVVLLVQDMAVIPILAALPILAAFSGSPSAIIRTDIGNAIQAIDDPIDLFTPLLIIVAFVGALLGARFVVRPLIYFVARAHVREVFTALALALVIGASLLTQSIGLSPALGAFLGGVLLADSEYRHELQSNLEPFKGLLLGLFFISVGMSITFSVFLDAPLTILAILLAMMAIKMAVLYGLGSVFGMHSADRMLFAILLCQASEFSFVVLQAGVSAGGIGQHDYEVLSLIVALSMATTPLLLFAFDRLIAPRLHASPTPEPSEPMNSDQKVIVLGYGRFGQIVTRLLRSQGFEMTLIDDDPAQIALMRRFGIKVFYGDASRLDLLEAADARHAQMIIVAVAGRERILSIVSSVRRHYPHVKIAARAVDRAHAHRLMALGVDVFERETFRSALTLATSSLVALGYEPERAQRLGEAFADHDIRMLHQSYELRDDEDAYIGFVRQSVEMLGSVLEADEARGEENGHSTGDSDRARDRRDIDNGSAAGSR</sequence>
<evidence type="ECO:0000313" key="15">
    <source>
        <dbReference type="Proteomes" id="UP000321062"/>
    </source>
</evidence>
<feature type="transmembrane region" description="Helical" evidence="12">
    <location>
        <begin position="285"/>
        <end position="305"/>
    </location>
</feature>
<dbReference type="PROSITE" id="PS51201">
    <property type="entry name" value="RCK_N"/>
    <property type="match status" value="1"/>
</dbReference>
<evidence type="ECO:0000256" key="12">
    <source>
        <dbReference type="SAM" id="Phobius"/>
    </source>
</evidence>
<dbReference type="InterPro" id="IPR003148">
    <property type="entry name" value="RCK_N"/>
</dbReference>
<feature type="transmembrane region" description="Helical" evidence="12">
    <location>
        <begin position="86"/>
        <end position="105"/>
    </location>
</feature>
<dbReference type="GO" id="GO:0012505">
    <property type="term" value="C:endomembrane system"/>
    <property type="evidence" value="ECO:0007669"/>
    <property type="project" value="UniProtKB-SubCell"/>
</dbReference>
<evidence type="ECO:0000256" key="10">
    <source>
        <dbReference type="ARBA" id="ARBA00023136"/>
    </source>
</evidence>
<evidence type="ECO:0000313" key="14">
    <source>
        <dbReference type="EMBL" id="QEE21972.1"/>
    </source>
</evidence>
<dbReference type="PANTHER" id="PTHR46157:SF4">
    <property type="entry name" value="K(+) EFFLUX ANTIPORTER 3, CHLOROPLASTIC"/>
    <property type="match status" value="1"/>
</dbReference>
<feature type="transmembrane region" description="Helical" evidence="12">
    <location>
        <begin position="147"/>
        <end position="172"/>
    </location>
</feature>
<dbReference type="InterPro" id="IPR038770">
    <property type="entry name" value="Na+/solute_symporter_sf"/>
</dbReference>
<dbReference type="Gene3D" id="3.40.50.720">
    <property type="entry name" value="NAD(P)-binding Rossmann-like Domain"/>
    <property type="match status" value="1"/>
</dbReference>
<organism evidence="14 15">
    <name type="scientific">Paradevosia tibetensis</name>
    <dbReference type="NCBI Taxonomy" id="1447062"/>
    <lineage>
        <taxon>Bacteria</taxon>
        <taxon>Pseudomonadati</taxon>
        <taxon>Pseudomonadota</taxon>
        <taxon>Alphaproteobacteria</taxon>
        <taxon>Hyphomicrobiales</taxon>
        <taxon>Devosiaceae</taxon>
        <taxon>Paradevosia</taxon>
    </lineage>
</organism>
<dbReference type="FunFam" id="3.40.50.720:FF:000036">
    <property type="entry name" value="Glutathione-regulated potassium-efflux system protein KefB"/>
    <property type="match status" value="1"/>
</dbReference>
<dbReference type="EMBL" id="CP041690">
    <property type="protein sequence ID" value="QEE21972.1"/>
    <property type="molecule type" value="Genomic_DNA"/>
</dbReference>
<dbReference type="GO" id="GO:1902600">
    <property type="term" value="P:proton transmembrane transport"/>
    <property type="evidence" value="ECO:0007669"/>
    <property type="project" value="InterPro"/>
</dbReference>
<keyword evidence="6 12" id="KW-0812">Transmembrane</keyword>
<dbReference type="GO" id="GO:0006813">
    <property type="term" value="P:potassium ion transport"/>
    <property type="evidence" value="ECO:0007669"/>
    <property type="project" value="UniProtKB-KW"/>
</dbReference>
<dbReference type="AlphaFoldDB" id="A0A5B9DSE5"/>
<dbReference type="Gene3D" id="1.20.1530.20">
    <property type="match status" value="1"/>
</dbReference>
<feature type="region of interest" description="Disordered" evidence="11">
    <location>
        <begin position="601"/>
        <end position="635"/>
    </location>
</feature>
<feature type="transmembrane region" description="Helical" evidence="12">
    <location>
        <begin position="374"/>
        <end position="393"/>
    </location>
</feature>
<evidence type="ECO:0000256" key="11">
    <source>
        <dbReference type="SAM" id="MobiDB-lite"/>
    </source>
</evidence>
<keyword evidence="15" id="KW-1185">Reference proteome</keyword>
<evidence type="ECO:0000259" key="13">
    <source>
        <dbReference type="PROSITE" id="PS51201"/>
    </source>
</evidence>
<feature type="transmembrane region" description="Helical" evidence="12">
    <location>
        <begin position="230"/>
        <end position="248"/>
    </location>
</feature>
<keyword evidence="8 12" id="KW-1133">Transmembrane helix</keyword>
<dbReference type="GO" id="GO:0005886">
    <property type="term" value="C:plasma membrane"/>
    <property type="evidence" value="ECO:0007669"/>
    <property type="project" value="TreeGrafter"/>
</dbReference>
<evidence type="ECO:0000256" key="7">
    <source>
        <dbReference type="ARBA" id="ARBA00022958"/>
    </source>
</evidence>
<feature type="compositionally biased region" description="Basic and acidic residues" evidence="11">
    <location>
        <begin position="603"/>
        <end position="627"/>
    </location>
</feature>
<dbReference type="NCBIfam" id="TIGR00932">
    <property type="entry name" value="2a37"/>
    <property type="match status" value="1"/>
</dbReference>
<feature type="transmembrane region" description="Helical" evidence="12">
    <location>
        <begin position="311"/>
        <end position="329"/>
    </location>
</feature>
<keyword evidence="3" id="KW-0813">Transport</keyword>
<keyword evidence="9" id="KW-0406">Ion transport</keyword>
<dbReference type="GO" id="GO:0008324">
    <property type="term" value="F:monoatomic cation transmembrane transporter activity"/>
    <property type="evidence" value="ECO:0007669"/>
    <property type="project" value="InterPro"/>
</dbReference>
<keyword evidence="5" id="KW-0633">Potassium transport</keyword>
<name>A0A5B9DSE5_9HYPH</name>
<dbReference type="InterPro" id="IPR006153">
    <property type="entry name" value="Cation/H_exchanger_TM"/>
</dbReference>
<comment type="subcellular location">
    <subcellularLocation>
        <location evidence="1">Endomembrane system</location>
        <topology evidence="1">Multi-pass membrane protein</topology>
    </subcellularLocation>
</comment>
<evidence type="ECO:0000256" key="6">
    <source>
        <dbReference type="ARBA" id="ARBA00022692"/>
    </source>
</evidence>
<dbReference type="PANTHER" id="PTHR46157">
    <property type="entry name" value="K(+) EFFLUX ANTIPORTER 3, CHLOROPLASTIC"/>
    <property type="match status" value="1"/>
</dbReference>
<dbReference type="Pfam" id="PF00999">
    <property type="entry name" value="Na_H_Exchanger"/>
    <property type="match status" value="1"/>
</dbReference>
<keyword evidence="4" id="KW-0050">Antiport</keyword>
<keyword evidence="10 12" id="KW-0472">Membrane</keyword>
<dbReference type="RefSeq" id="WP_147657399.1">
    <property type="nucleotide sequence ID" value="NZ_BMFM01000002.1"/>
</dbReference>
<evidence type="ECO:0000256" key="4">
    <source>
        <dbReference type="ARBA" id="ARBA00022449"/>
    </source>
</evidence>
<keyword evidence="7" id="KW-0630">Potassium</keyword>
<feature type="transmembrane region" description="Helical" evidence="12">
    <location>
        <begin position="6"/>
        <end position="23"/>
    </location>
</feature>
<feature type="domain" description="RCK N-terminal" evidence="13">
    <location>
        <begin position="416"/>
        <end position="532"/>
    </location>
</feature>
<proteinExistence type="inferred from homology"/>
<reference evidence="14 15" key="1">
    <citation type="journal article" date="2015" name="Int. J. Syst. Evol. Microbiol.">
        <title>Youhaiella tibetensis gen. nov., sp. nov., isolated from subsurface sediment.</title>
        <authorList>
            <person name="Wang Y.X."/>
            <person name="Huang F.Q."/>
            <person name="Nogi Y."/>
            <person name="Pang S.J."/>
            <person name="Wang P.K."/>
            <person name="Lv J."/>
        </authorList>
    </citation>
    <scope>NUCLEOTIDE SEQUENCE [LARGE SCALE GENOMIC DNA]</scope>
    <source>
        <strain evidence="15">fig4</strain>
    </source>
</reference>
<dbReference type="Pfam" id="PF02254">
    <property type="entry name" value="TrkA_N"/>
    <property type="match status" value="1"/>
</dbReference>
<evidence type="ECO:0000256" key="3">
    <source>
        <dbReference type="ARBA" id="ARBA00022448"/>
    </source>
</evidence>
<dbReference type="GO" id="GO:0015297">
    <property type="term" value="F:antiporter activity"/>
    <property type="evidence" value="ECO:0007669"/>
    <property type="project" value="UniProtKB-KW"/>
</dbReference>
<evidence type="ECO:0000256" key="2">
    <source>
        <dbReference type="ARBA" id="ARBA00005551"/>
    </source>
</evidence>
<gene>
    <name evidence="14" type="ORF">FNA67_18105</name>
</gene>
<evidence type="ECO:0000256" key="5">
    <source>
        <dbReference type="ARBA" id="ARBA00022538"/>
    </source>
</evidence>
<dbReference type="Proteomes" id="UP000321062">
    <property type="component" value="Chromosome"/>
</dbReference>
<accession>A0A5B9DSE5</accession>
<feature type="transmembrane region" description="Helical" evidence="12">
    <location>
        <begin position="54"/>
        <end position="74"/>
    </location>
</feature>
<dbReference type="KEGG" id="yti:FNA67_18105"/>
<dbReference type="InterPro" id="IPR036291">
    <property type="entry name" value="NAD(P)-bd_dom_sf"/>
</dbReference>
<dbReference type="SUPFAM" id="SSF51735">
    <property type="entry name" value="NAD(P)-binding Rossmann-fold domains"/>
    <property type="match status" value="1"/>
</dbReference>
<dbReference type="OrthoDB" id="9781411at2"/>
<comment type="similarity">
    <text evidence="2">Belongs to the monovalent cation:proton antiporter 2 (CPA2) transporter (TC 2.A.37) family.</text>
</comment>
<dbReference type="InterPro" id="IPR004771">
    <property type="entry name" value="K/H_exchanger"/>
</dbReference>
<feature type="transmembrane region" description="Helical" evidence="12">
    <location>
        <begin position="111"/>
        <end position="135"/>
    </location>
</feature>
<evidence type="ECO:0000256" key="1">
    <source>
        <dbReference type="ARBA" id="ARBA00004127"/>
    </source>
</evidence>
<evidence type="ECO:0000256" key="9">
    <source>
        <dbReference type="ARBA" id="ARBA00023065"/>
    </source>
</evidence>